<dbReference type="AlphaFoldDB" id="A0AAE4DW58"/>
<dbReference type="EMBL" id="JALLIR010000001">
    <property type="protein sequence ID" value="MDR9946107.1"/>
    <property type="molecule type" value="Genomic_DNA"/>
</dbReference>
<organism evidence="1 2">
    <name type="scientific">Enterobacter sichuanensis</name>
    <dbReference type="NCBI Taxonomy" id="2071710"/>
    <lineage>
        <taxon>Bacteria</taxon>
        <taxon>Pseudomonadati</taxon>
        <taxon>Pseudomonadota</taxon>
        <taxon>Gammaproteobacteria</taxon>
        <taxon>Enterobacterales</taxon>
        <taxon>Enterobacteriaceae</taxon>
        <taxon>Enterobacter</taxon>
        <taxon>Enterobacter cloacae complex</taxon>
    </lineage>
</organism>
<proteinExistence type="predicted"/>
<evidence type="ECO:0000313" key="1">
    <source>
        <dbReference type="EMBL" id="MDR9946107.1"/>
    </source>
</evidence>
<protein>
    <recommendedName>
        <fullName evidence="3">Lipoprotein</fullName>
    </recommendedName>
</protein>
<evidence type="ECO:0000313" key="2">
    <source>
        <dbReference type="Proteomes" id="UP001185068"/>
    </source>
</evidence>
<comment type="caution">
    <text evidence="1">The sequence shown here is derived from an EMBL/GenBank/DDBJ whole genome shotgun (WGS) entry which is preliminary data.</text>
</comment>
<name>A0AAE4DW58_9ENTR</name>
<evidence type="ECO:0008006" key="3">
    <source>
        <dbReference type="Google" id="ProtNLM"/>
    </source>
</evidence>
<gene>
    <name evidence="1" type="ORF">MX989_08445</name>
</gene>
<reference evidence="1" key="1">
    <citation type="submission" date="2022-11" db="EMBL/GenBank/DDBJ databases">
        <title>blaNDM-1 and qnrB1 co-producing ST413 Enterobacter.</title>
        <authorList>
            <person name="Halder G."/>
            <person name="Chaudhuri B."/>
            <person name="Dutta S."/>
        </authorList>
    </citation>
    <scope>NUCLEOTIDE SEQUENCE</scope>
    <source>
        <strain evidence="1">PEER684</strain>
    </source>
</reference>
<accession>A0AAE4DW58</accession>
<sequence>MKYGALLLAVSTLAACQSSPTSKAPERVTLTRCDNYEISILPATTAERQTRIWVNENEFISDGKREITRNEYMPFHTYLYGRTTPVADPQLWNIAALTAAPEGVTLLRYHDSTEVGKAKCAISEAALKTMLHDSALPY</sequence>
<dbReference type="Proteomes" id="UP001185068">
    <property type="component" value="Unassembled WGS sequence"/>
</dbReference>
<dbReference type="PROSITE" id="PS51257">
    <property type="entry name" value="PROKAR_LIPOPROTEIN"/>
    <property type="match status" value="1"/>
</dbReference>
<dbReference type="RefSeq" id="WP_287811171.1">
    <property type="nucleotide sequence ID" value="NZ_JALLIR010000001.1"/>
</dbReference>